<dbReference type="AlphaFoldDB" id="A0A1H1YWD9"/>
<reference evidence="3" key="3">
    <citation type="submission" date="2022-06" db="EMBL/GenBank/DDBJ databases">
        <title>Genomic Encyclopedia of Type Strains, Phase III (KMG-III): the genomes of soil and plant-associated and newly described type strains.</title>
        <authorList>
            <person name="Whitman W."/>
        </authorList>
    </citation>
    <scope>NUCLEOTIDE SEQUENCE</scope>
    <source>
        <strain evidence="3">CPCC 202695</strain>
    </source>
</reference>
<dbReference type="RefSeq" id="WP_092673915.1">
    <property type="nucleotide sequence ID" value="NZ_BMDN01000001.1"/>
</dbReference>
<evidence type="ECO:0000313" key="3">
    <source>
        <dbReference type="EMBL" id="MCP2366833.1"/>
    </source>
</evidence>
<evidence type="ECO:0000256" key="1">
    <source>
        <dbReference type="SAM" id="MobiDB-lite"/>
    </source>
</evidence>
<feature type="transmembrane region" description="Helical" evidence="2">
    <location>
        <begin position="7"/>
        <end position="29"/>
    </location>
</feature>
<evidence type="ECO:0000256" key="2">
    <source>
        <dbReference type="SAM" id="Phobius"/>
    </source>
</evidence>
<keyword evidence="2" id="KW-0472">Membrane</keyword>
<keyword evidence="6" id="KW-1185">Reference proteome</keyword>
<organism evidence="4 5">
    <name type="scientific">Agromyces flavus</name>
    <dbReference type="NCBI Taxonomy" id="589382"/>
    <lineage>
        <taxon>Bacteria</taxon>
        <taxon>Bacillati</taxon>
        <taxon>Actinomycetota</taxon>
        <taxon>Actinomycetes</taxon>
        <taxon>Micrococcales</taxon>
        <taxon>Microbacteriaceae</taxon>
        <taxon>Agromyces</taxon>
    </lineage>
</organism>
<reference evidence="5" key="2">
    <citation type="submission" date="2016-10" db="EMBL/GenBank/DDBJ databases">
        <authorList>
            <person name="Varghese N."/>
            <person name="Submissions S."/>
        </authorList>
    </citation>
    <scope>NUCLEOTIDE SEQUENCE [LARGE SCALE GENOMIC DNA]</scope>
    <source>
        <strain evidence="5">CPCC 202695</strain>
    </source>
</reference>
<keyword evidence="2" id="KW-0812">Transmembrane</keyword>
<reference evidence="4" key="1">
    <citation type="submission" date="2016-10" db="EMBL/GenBank/DDBJ databases">
        <authorList>
            <person name="de Groot N.N."/>
        </authorList>
    </citation>
    <scope>NUCLEOTIDE SEQUENCE [LARGE SCALE GENOMIC DNA]</scope>
    <source>
        <strain evidence="4">CPCC 202695</strain>
    </source>
</reference>
<dbReference type="EMBL" id="LT629755">
    <property type="protein sequence ID" value="SDT25750.1"/>
    <property type="molecule type" value="Genomic_DNA"/>
</dbReference>
<sequence length="102" mass="10471">MSRNPYQLGLVIVGGVLLLLGFMLVIVVVELTDYAPYDEVQVATLRGSILLLVGIATTMITGSAVIGGAAWALRHSSGQAGSSDGPHGADADSLASEMARDT</sequence>
<dbReference type="STRING" id="589382.SAMN04489721_2911"/>
<proteinExistence type="predicted"/>
<evidence type="ECO:0000313" key="6">
    <source>
        <dbReference type="Proteomes" id="UP000893823"/>
    </source>
</evidence>
<evidence type="ECO:0000313" key="5">
    <source>
        <dbReference type="Proteomes" id="UP000199482"/>
    </source>
</evidence>
<protein>
    <submittedName>
        <fullName evidence="4">Uncharacterized protein</fullName>
    </submittedName>
</protein>
<evidence type="ECO:0000313" key="4">
    <source>
        <dbReference type="EMBL" id="SDT25750.1"/>
    </source>
</evidence>
<name>A0A1H1YWD9_9MICO</name>
<gene>
    <name evidence="3" type="ORF">BCL57_000975</name>
    <name evidence="4" type="ORF">SAMN04489721_2911</name>
</gene>
<dbReference type="EMBL" id="SODL02000001">
    <property type="protein sequence ID" value="MCP2366833.1"/>
    <property type="molecule type" value="Genomic_DNA"/>
</dbReference>
<dbReference type="Proteomes" id="UP000199482">
    <property type="component" value="Chromosome I"/>
</dbReference>
<feature type="transmembrane region" description="Helical" evidence="2">
    <location>
        <begin position="49"/>
        <end position="73"/>
    </location>
</feature>
<keyword evidence="2" id="KW-1133">Transmembrane helix</keyword>
<dbReference type="Proteomes" id="UP000893823">
    <property type="component" value="Unassembled WGS sequence"/>
</dbReference>
<accession>A0A1H1YWD9</accession>
<feature type="region of interest" description="Disordered" evidence="1">
    <location>
        <begin position="76"/>
        <end position="102"/>
    </location>
</feature>